<keyword evidence="2" id="KW-1185">Reference proteome</keyword>
<name>A0ABT0XM66_9BACI</name>
<evidence type="ECO:0000313" key="1">
    <source>
        <dbReference type="EMBL" id="MCM2676912.1"/>
    </source>
</evidence>
<protein>
    <recommendedName>
        <fullName evidence="3">DUF4314 domain-containing protein</fullName>
    </recommendedName>
</protein>
<comment type="caution">
    <text evidence="1">The sequence shown here is derived from an EMBL/GenBank/DDBJ whole genome shotgun (WGS) entry which is preliminary data.</text>
</comment>
<reference evidence="1" key="1">
    <citation type="submission" date="2022-06" db="EMBL/GenBank/DDBJ databases">
        <title>Alkalicoccobacillus porphyridii sp. nov., isolated from a marine red alga, Porphyridium purpureum and reclassification of Shouchella plakortidis and Shouchella gibsonii as Alkalicoccobacillus plakortidis comb. nov. and Alkalicoccobacillus gibsonii comb. nov.</title>
        <authorList>
            <person name="Kim K.H."/>
            <person name="Lee J.K."/>
            <person name="Han D.M."/>
            <person name="Baek J.H."/>
            <person name="Jeon C.O."/>
        </authorList>
    </citation>
    <scope>NUCLEOTIDE SEQUENCE</scope>
    <source>
        <strain evidence="1">DSM 19153</strain>
    </source>
</reference>
<dbReference type="RefSeq" id="WP_251610103.1">
    <property type="nucleotide sequence ID" value="NZ_JAMQJY010000002.1"/>
</dbReference>
<gene>
    <name evidence="1" type="ORF">NDM98_16660</name>
</gene>
<proteinExistence type="predicted"/>
<sequence length="47" mass="5479">MFADNKVSRADGLIGYVVNDSDGVIHVIWENHEVEEYLSEKTEDMHW</sequence>
<accession>A0ABT0XM66</accession>
<evidence type="ECO:0000313" key="2">
    <source>
        <dbReference type="Proteomes" id="UP001203665"/>
    </source>
</evidence>
<organism evidence="1 2">
    <name type="scientific">Alkalicoccobacillus plakortidis</name>
    <dbReference type="NCBI Taxonomy" id="444060"/>
    <lineage>
        <taxon>Bacteria</taxon>
        <taxon>Bacillati</taxon>
        <taxon>Bacillota</taxon>
        <taxon>Bacilli</taxon>
        <taxon>Bacillales</taxon>
        <taxon>Bacillaceae</taxon>
        <taxon>Alkalicoccobacillus</taxon>
    </lineage>
</organism>
<evidence type="ECO:0008006" key="3">
    <source>
        <dbReference type="Google" id="ProtNLM"/>
    </source>
</evidence>
<dbReference type="EMBL" id="JAMQJY010000002">
    <property type="protein sequence ID" value="MCM2676912.1"/>
    <property type="molecule type" value="Genomic_DNA"/>
</dbReference>
<dbReference type="Proteomes" id="UP001203665">
    <property type="component" value="Unassembled WGS sequence"/>
</dbReference>